<evidence type="ECO:0000313" key="2">
    <source>
        <dbReference type="EMBL" id="MDX5952872.1"/>
    </source>
</evidence>
<evidence type="ECO:0000313" key="3">
    <source>
        <dbReference type="EMBL" id="QCO09327.1"/>
    </source>
</evidence>
<accession>A0A0N7I7E5</accession>
<dbReference type="GeneID" id="56450070"/>
<feature type="domain" description="Anti-bacteriophage protein A/HamA C-terminal" evidence="1">
    <location>
        <begin position="40"/>
        <end position="317"/>
    </location>
</feature>
<dbReference type="Proteomes" id="UP000298774">
    <property type="component" value="Chromosome"/>
</dbReference>
<dbReference type="AlphaFoldDB" id="A0A0N7I7E5"/>
<dbReference type="RefSeq" id="WP_035669478.1">
    <property type="nucleotide sequence ID" value="NZ_CP012914.1"/>
</dbReference>
<dbReference type="Proteomes" id="UP001277471">
    <property type="component" value="Unassembled WGS sequence"/>
</dbReference>
<dbReference type="EMBL" id="CP032339">
    <property type="protein sequence ID" value="QCO09327.1"/>
    <property type="molecule type" value="Genomic_DNA"/>
</dbReference>
<reference evidence="2 5" key="2">
    <citation type="submission" date="2023-11" db="EMBL/GenBank/DDBJ databases">
        <title>MicrobeMod: A computational toolkit for identifying prokaryotic methylation and restriction-modification with nanopore sequencing.</title>
        <authorList>
            <person name="Crits-Christoph A."/>
            <person name="Kang S.C."/>
            <person name="Lee H."/>
            <person name="Ostrov N."/>
        </authorList>
    </citation>
    <scope>NUCLEOTIDE SEQUENCE [LARGE SCALE GENOMIC DNA]</scope>
    <source>
        <strain evidence="2 5">ATCC 29145</strain>
    </source>
</reference>
<reference evidence="3 4" key="1">
    <citation type="submission" date="2018-09" db="EMBL/GenBank/DDBJ databases">
        <title>Whole genome based analysis of evolution and adaptive divergence in Indian and Brazilian strains of Azospirillum brasilense.</title>
        <authorList>
            <person name="Singh C."/>
            <person name="Tripathi A.K."/>
        </authorList>
    </citation>
    <scope>NUCLEOTIDE SEQUENCE [LARGE SCALE GENOMIC DNA]</scope>
    <source>
        <strain evidence="3 4">MTCC4038</strain>
    </source>
</reference>
<dbReference type="InterPro" id="IPR014976">
    <property type="entry name" value="AbpA_HamA_C"/>
</dbReference>
<evidence type="ECO:0000313" key="5">
    <source>
        <dbReference type="Proteomes" id="UP001277471"/>
    </source>
</evidence>
<dbReference type="KEGG" id="abf:AMK58_01875"/>
<proteinExistence type="predicted"/>
<keyword evidence="5" id="KW-1185">Reference proteome</keyword>
<protein>
    <submittedName>
        <fullName evidence="3">DUF1837 domain-containing protein</fullName>
    </submittedName>
</protein>
<dbReference type="EMBL" id="JAWXYC010000004">
    <property type="protein sequence ID" value="MDX5952872.1"/>
    <property type="molecule type" value="Genomic_DNA"/>
</dbReference>
<gene>
    <name evidence="3" type="ORF">D3868_09955</name>
    <name evidence="2" type="ORF">SIM66_16970</name>
</gene>
<evidence type="ECO:0000313" key="4">
    <source>
        <dbReference type="Proteomes" id="UP000298774"/>
    </source>
</evidence>
<sequence length="325" mass="37542">MDTPISLEEALDLLAGKHDKFNARVRTVSSIPVDGFPRVKASFYYLAFQDGLPTIEQFVKYLKHQLVAFCIPRRDRMRVRAQMQADPDEAERLVLEQFEKARDLFIKAKEQQKKAGEPGELILFVLLEWALRAPQLISKMYLKTSREMPVHGTDGIHVGLHDDGMTLLLYWGESKLYADLSDALDAVFESVGDFIKDDGKRNREIDIVRDHMNLGEDQQALRDTLLDYLDPYSEKGNQRRHVFACFVGFDYARYEQLRKLHPDQVEDEFRKFFEKRVAEAVELLRRRLGAVGMEVVNFEFFLIPFPSVNAFRTAFFKHTGIGDAG</sequence>
<dbReference type="Pfam" id="PF08878">
    <property type="entry name" value="HamA"/>
    <property type="match status" value="1"/>
</dbReference>
<organism evidence="3 4">
    <name type="scientific">Azospirillum brasilense</name>
    <dbReference type="NCBI Taxonomy" id="192"/>
    <lineage>
        <taxon>Bacteria</taxon>
        <taxon>Pseudomonadati</taxon>
        <taxon>Pseudomonadota</taxon>
        <taxon>Alphaproteobacteria</taxon>
        <taxon>Rhodospirillales</taxon>
        <taxon>Azospirillaceae</taxon>
        <taxon>Azospirillum</taxon>
    </lineage>
</organism>
<evidence type="ECO:0000259" key="1">
    <source>
        <dbReference type="Pfam" id="PF08878"/>
    </source>
</evidence>
<name>A0A0N7I7E5_AZOBR</name>